<dbReference type="Pfam" id="PF00923">
    <property type="entry name" value="TAL_FSA"/>
    <property type="match status" value="1"/>
</dbReference>
<reference evidence="2 3" key="3">
    <citation type="submission" date="2023-06" db="EMBL/GenBank/DDBJ databases">
        <authorList>
            <person name="Zeman M."/>
            <person name="Kubasova T."/>
            <person name="Jahodarova E."/>
            <person name="Nykrynova M."/>
            <person name="Rychlik I."/>
        </authorList>
    </citation>
    <scope>NUCLEOTIDE SEQUENCE [LARGE SCALE GENOMIC DNA]</scope>
    <source>
        <strain evidence="2 3">ET39</strain>
    </source>
</reference>
<dbReference type="PANTHER" id="PTHR10683:SF40">
    <property type="entry name" value="FRUCTOSE-6-PHOSPHATE ALDOLASE 1-RELATED"/>
    <property type="match status" value="1"/>
</dbReference>
<comment type="caution">
    <text evidence="2">The sequence shown here is derived from an EMBL/GenBank/DDBJ whole genome shotgun (WGS) entry which is preliminary data.</text>
</comment>
<reference evidence="2 3" key="1">
    <citation type="submission" date="2023-06" db="EMBL/GenBank/DDBJ databases">
        <title>Identification and characterization of horizontal gene transfer across gut microbiota members of farm animals based on homology search.</title>
        <authorList>
            <person name="Schwarzerova J."/>
            <person name="Nykrynova M."/>
            <person name="Jureckova K."/>
            <person name="Cejkova D."/>
            <person name="Rychlik I."/>
        </authorList>
    </citation>
    <scope>NUCLEOTIDE SEQUENCE [LARGE SCALE GENOMIC DNA]</scope>
    <source>
        <strain evidence="2 3">ET39</strain>
    </source>
</reference>
<proteinExistence type="predicted"/>
<keyword evidence="1" id="KW-0704">Schiff base</keyword>
<dbReference type="Proteomes" id="UP001529340">
    <property type="component" value="Unassembled WGS sequence"/>
</dbReference>
<dbReference type="InterPro" id="IPR013785">
    <property type="entry name" value="Aldolase_TIM"/>
</dbReference>
<sequence>MQYLIDTADPNEIEEVMAYGIDGITANTTMYRRQGIGVRSFVARWAERKPSFLSGEVIGSFEQMEEQAKELLAIDPDIVIKINFSKEGLRLAHRLHQQGVRTAMTLLFTVTQAVAAMQAGCDYLFFFIGRNEEQGWDGMEAIAQLQALVDACRAETKVVAASIKNLYQLEQLARHHIDCAAIPYALYMRSLQHSLTESGAKTFIEDYEQNEQNKKA</sequence>
<dbReference type="PANTHER" id="PTHR10683">
    <property type="entry name" value="TRANSALDOLASE"/>
    <property type="match status" value="1"/>
</dbReference>
<evidence type="ECO:0000313" key="3">
    <source>
        <dbReference type="Proteomes" id="UP001529340"/>
    </source>
</evidence>
<dbReference type="SUPFAM" id="SSF51569">
    <property type="entry name" value="Aldolase"/>
    <property type="match status" value="1"/>
</dbReference>
<dbReference type="EMBL" id="JAUDCG010000026">
    <property type="protein sequence ID" value="MDM8157357.1"/>
    <property type="molecule type" value="Genomic_DNA"/>
</dbReference>
<accession>A0ABT7UCL8</accession>
<gene>
    <name evidence="2" type="ORF">QUV96_06880</name>
</gene>
<keyword evidence="3" id="KW-1185">Reference proteome</keyword>
<evidence type="ECO:0000256" key="1">
    <source>
        <dbReference type="ARBA" id="ARBA00023270"/>
    </source>
</evidence>
<evidence type="ECO:0000313" key="2">
    <source>
        <dbReference type="EMBL" id="MDM8157357.1"/>
    </source>
</evidence>
<reference evidence="3" key="2">
    <citation type="submission" date="2023-06" db="EMBL/GenBank/DDBJ databases">
        <title>Identification and characterization of horizontal gene transfer across gut microbiota members of farm animals based on homology search.</title>
        <authorList>
            <person name="Zeman M."/>
            <person name="Kubasova T."/>
            <person name="Jahodarova E."/>
            <person name="Nykrynova M."/>
            <person name="Rychlik I."/>
        </authorList>
    </citation>
    <scope>NUCLEOTIDE SEQUENCE [LARGE SCALE GENOMIC DNA]</scope>
    <source>
        <strain evidence="3">ET39</strain>
    </source>
</reference>
<protein>
    <submittedName>
        <fullName evidence="2">Transaldolase family protein</fullName>
    </submittedName>
</protein>
<dbReference type="RefSeq" id="WP_289607816.1">
    <property type="nucleotide sequence ID" value="NZ_JAUDCG010000026.1"/>
</dbReference>
<dbReference type="Gene3D" id="3.20.20.70">
    <property type="entry name" value="Aldolase class I"/>
    <property type="match status" value="1"/>
</dbReference>
<organism evidence="2 3">
    <name type="scientific">Amedibacillus dolichus</name>
    <dbReference type="NCBI Taxonomy" id="31971"/>
    <lineage>
        <taxon>Bacteria</taxon>
        <taxon>Bacillati</taxon>
        <taxon>Bacillota</taxon>
        <taxon>Erysipelotrichia</taxon>
        <taxon>Erysipelotrichales</taxon>
        <taxon>Erysipelotrichaceae</taxon>
        <taxon>Amedibacillus</taxon>
    </lineage>
</organism>
<name>A0ABT7UCL8_9FIRM</name>
<dbReference type="InterPro" id="IPR001585">
    <property type="entry name" value="TAL/FSA"/>
</dbReference>